<dbReference type="SUPFAM" id="SSF55781">
    <property type="entry name" value="GAF domain-like"/>
    <property type="match status" value="1"/>
</dbReference>
<dbReference type="InterPro" id="IPR016032">
    <property type="entry name" value="Sig_transdc_resp-reg_C-effctor"/>
</dbReference>
<evidence type="ECO:0000256" key="1">
    <source>
        <dbReference type="ARBA" id="ARBA00023015"/>
    </source>
</evidence>
<dbReference type="InterPro" id="IPR005143">
    <property type="entry name" value="TF_LuxR_autoind-bd_dom"/>
</dbReference>
<dbReference type="CDD" id="cd06170">
    <property type="entry name" value="LuxR_C_like"/>
    <property type="match status" value="1"/>
</dbReference>
<dbReference type="Gene3D" id="1.10.10.10">
    <property type="entry name" value="Winged helix-like DNA-binding domain superfamily/Winged helix DNA-binding domain"/>
    <property type="match status" value="1"/>
</dbReference>
<dbReference type="Gene3D" id="3.30.450.80">
    <property type="entry name" value="Transcription factor LuxR-like, autoinducer-binding domain"/>
    <property type="match status" value="1"/>
</dbReference>
<dbReference type="InterPro" id="IPR000792">
    <property type="entry name" value="Tscrpt_reg_LuxR_C"/>
</dbReference>
<dbReference type="SMART" id="SM00421">
    <property type="entry name" value="HTH_LUXR"/>
    <property type="match status" value="1"/>
</dbReference>
<dbReference type="Pfam" id="PF00196">
    <property type="entry name" value="GerE"/>
    <property type="match status" value="1"/>
</dbReference>
<organism evidence="5 6">
    <name type="scientific">Shinella pollutisoli</name>
    <dbReference type="NCBI Taxonomy" id="2250594"/>
    <lineage>
        <taxon>Bacteria</taxon>
        <taxon>Pseudomonadati</taxon>
        <taxon>Pseudomonadota</taxon>
        <taxon>Alphaproteobacteria</taxon>
        <taxon>Hyphomicrobiales</taxon>
        <taxon>Rhizobiaceae</taxon>
        <taxon>Shinella</taxon>
    </lineage>
</organism>
<keyword evidence="2" id="KW-0238">DNA-binding</keyword>
<sequence length="244" mass="27160">MPISALFVGAPNALDRFPDLRSVPCLRHFGRNDVLDRFRRAIAFDHIAVLGLDVEHYRFGEGQSVDTDLPPAFVDTYEAERLALADPVLLAAVKTRKTVEERDVYALSPPPARLAYLSELFGVHNRTLVPIRRDDTVYGAVFFTRATPFDRDEVAFLELIAEPIHTVITRPLMERFAAQQLRLSKGEIACLSHASRGLTSGEIAEATGYQNDTVNTYIKAAVKKLGANNRSQAVAEAIRRRLIS</sequence>
<protein>
    <submittedName>
        <fullName evidence="5">Autoinducer binding domain-containing protein</fullName>
    </submittedName>
</protein>
<name>A0ABV7DFI8_9HYPH</name>
<keyword evidence="1" id="KW-0805">Transcription regulation</keyword>
<evidence type="ECO:0000256" key="3">
    <source>
        <dbReference type="ARBA" id="ARBA00023163"/>
    </source>
</evidence>
<feature type="domain" description="HTH luxR-type" evidence="4">
    <location>
        <begin position="176"/>
        <end position="241"/>
    </location>
</feature>
<dbReference type="InterPro" id="IPR036693">
    <property type="entry name" value="TF_LuxR_autoind-bd_dom_sf"/>
</dbReference>
<dbReference type="EMBL" id="JBHRSP010000015">
    <property type="protein sequence ID" value="MFC3073249.1"/>
    <property type="molecule type" value="Genomic_DNA"/>
</dbReference>
<comment type="caution">
    <text evidence="5">The sequence shown here is derived from an EMBL/GenBank/DDBJ whole genome shotgun (WGS) entry which is preliminary data.</text>
</comment>
<evidence type="ECO:0000259" key="4">
    <source>
        <dbReference type="PROSITE" id="PS50043"/>
    </source>
</evidence>
<dbReference type="PANTHER" id="PTHR44688">
    <property type="entry name" value="DNA-BINDING TRANSCRIPTIONAL ACTIVATOR DEVR_DOSR"/>
    <property type="match status" value="1"/>
</dbReference>
<evidence type="ECO:0000313" key="5">
    <source>
        <dbReference type="EMBL" id="MFC3073249.1"/>
    </source>
</evidence>
<dbReference type="PROSITE" id="PS00622">
    <property type="entry name" value="HTH_LUXR_1"/>
    <property type="match status" value="1"/>
</dbReference>
<dbReference type="PANTHER" id="PTHR44688:SF16">
    <property type="entry name" value="DNA-BINDING TRANSCRIPTIONAL ACTIVATOR DEVR_DOSR"/>
    <property type="match status" value="1"/>
</dbReference>
<evidence type="ECO:0000313" key="6">
    <source>
        <dbReference type="Proteomes" id="UP001595377"/>
    </source>
</evidence>
<dbReference type="Proteomes" id="UP001595377">
    <property type="component" value="Unassembled WGS sequence"/>
</dbReference>
<keyword evidence="3" id="KW-0804">Transcription</keyword>
<dbReference type="InterPro" id="IPR036388">
    <property type="entry name" value="WH-like_DNA-bd_sf"/>
</dbReference>
<reference evidence="6" key="1">
    <citation type="journal article" date="2019" name="Int. J. Syst. Evol. Microbiol.">
        <title>The Global Catalogue of Microorganisms (GCM) 10K type strain sequencing project: providing services to taxonomists for standard genome sequencing and annotation.</title>
        <authorList>
            <consortium name="The Broad Institute Genomics Platform"/>
            <consortium name="The Broad Institute Genome Sequencing Center for Infectious Disease"/>
            <person name="Wu L."/>
            <person name="Ma J."/>
        </authorList>
    </citation>
    <scope>NUCLEOTIDE SEQUENCE [LARGE SCALE GENOMIC DNA]</scope>
    <source>
        <strain evidence="6">KCTC 52677</strain>
    </source>
</reference>
<keyword evidence="6" id="KW-1185">Reference proteome</keyword>
<dbReference type="SUPFAM" id="SSF46894">
    <property type="entry name" value="C-terminal effector domain of the bipartite response regulators"/>
    <property type="match status" value="1"/>
</dbReference>
<dbReference type="Pfam" id="PF03472">
    <property type="entry name" value="Autoind_bind"/>
    <property type="match status" value="1"/>
</dbReference>
<accession>A0ABV7DFI8</accession>
<dbReference type="RefSeq" id="WP_257311270.1">
    <property type="nucleotide sequence ID" value="NZ_JANFDG010000001.1"/>
</dbReference>
<gene>
    <name evidence="5" type="ORF">ACFOHH_09065</name>
</gene>
<evidence type="ECO:0000256" key="2">
    <source>
        <dbReference type="ARBA" id="ARBA00023125"/>
    </source>
</evidence>
<dbReference type="PROSITE" id="PS50043">
    <property type="entry name" value="HTH_LUXR_2"/>
    <property type="match status" value="1"/>
</dbReference>
<proteinExistence type="predicted"/>